<organism evidence="2 3">
    <name type="scientific">Dorea formicigenerans</name>
    <dbReference type="NCBI Taxonomy" id="39486"/>
    <lineage>
        <taxon>Bacteria</taxon>
        <taxon>Bacillati</taxon>
        <taxon>Bacillota</taxon>
        <taxon>Clostridia</taxon>
        <taxon>Lachnospirales</taxon>
        <taxon>Lachnospiraceae</taxon>
        <taxon>Dorea</taxon>
    </lineage>
</organism>
<accession>A0A395XH25</accession>
<dbReference type="Pfam" id="PF03496">
    <property type="entry name" value="ADPrib_exo_Tox"/>
    <property type="match status" value="1"/>
</dbReference>
<dbReference type="EMBL" id="QSAJ01000063">
    <property type="protein sequence ID" value="RGW47720.1"/>
    <property type="molecule type" value="Genomic_DNA"/>
</dbReference>
<evidence type="ECO:0000259" key="1">
    <source>
        <dbReference type="Pfam" id="PF03496"/>
    </source>
</evidence>
<name>A0A395XH25_9FIRM</name>
<sequence>MKMLLLSTTREDISKLKKPIISRSDTMKNILYYKLKEKLIKTGEHWEQYSPKEEHAIEYAHTFINPEPERKSKGMYSIPYLLASSGETINERFRYNHITAIDKQIAATVALNHTKTDIVLYRGVSPIVWELMKENAKQIPHCDLYEKGFLSCSLLKGHEIPSKIRLRIFVPAGTPAIYMGNINYEQKYYEVVINHGAELKIISIDDTYINVELIKTTE</sequence>
<evidence type="ECO:0000313" key="2">
    <source>
        <dbReference type="EMBL" id="RGW47720.1"/>
    </source>
</evidence>
<dbReference type="GO" id="GO:0016740">
    <property type="term" value="F:transferase activity"/>
    <property type="evidence" value="ECO:0007669"/>
    <property type="project" value="UniProtKB-KW"/>
</dbReference>
<feature type="domain" description="ADP ribosyltransferase" evidence="1">
    <location>
        <begin position="84"/>
        <end position="206"/>
    </location>
</feature>
<dbReference type="SUPFAM" id="SSF56399">
    <property type="entry name" value="ADP-ribosylation"/>
    <property type="match status" value="1"/>
</dbReference>
<gene>
    <name evidence="2" type="ORF">DWV67_15330</name>
</gene>
<reference evidence="2 3" key="1">
    <citation type="submission" date="2018-08" db="EMBL/GenBank/DDBJ databases">
        <title>A genome reference for cultivated species of the human gut microbiota.</title>
        <authorList>
            <person name="Zou Y."/>
            <person name="Xue W."/>
            <person name="Luo G."/>
        </authorList>
    </citation>
    <scope>NUCLEOTIDE SEQUENCE [LARGE SCALE GENOMIC DNA]</scope>
    <source>
        <strain evidence="2 3">AF12-11</strain>
    </source>
</reference>
<comment type="caution">
    <text evidence="2">The sequence shown here is derived from an EMBL/GenBank/DDBJ whole genome shotgun (WGS) entry which is preliminary data.</text>
</comment>
<dbReference type="InterPro" id="IPR003540">
    <property type="entry name" value="ADP-ribosyltransferase"/>
</dbReference>
<protein>
    <submittedName>
        <fullName evidence="2">ADP-ribosyltransferase</fullName>
    </submittedName>
</protein>
<keyword evidence="2" id="KW-0808">Transferase</keyword>
<dbReference type="Gene3D" id="3.90.176.10">
    <property type="entry name" value="Toxin ADP-ribosyltransferase, Chain A, domain 1"/>
    <property type="match status" value="1"/>
</dbReference>
<evidence type="ECO:0000313" key="3">
    <source>
        <dbReference type="Proteomes" id="UP000266376"/>
    </source>
</evidence>
<dbReference type="AlphaFoldDB" id="A0A395XH25"/>
<dbReference type="GO" id="GO:0005576">
    <property type="term" value="C:extracellular region"/>
    <property type="evidence" value="ECO:0007669"/>
    <property type="project" value="InterPro"/>
</dbReference>
<proteinExistence type="predicted"/>
<dbReference type="Proteomes" id="UP000266376">
    <property type="component" value="Unassembled WGS sequence"/>
</dbReference>